<dbReference type="RefSeq" id="WP_098693300.1">
    <property type="nucleotide sequence ID" value="NZ_CP023778.1"/>
</dbReference>
<protein>
    <submittedName>
        <fullName evidence="1">Uncharacterized protein</fullName>
    </submittedName>
</protein>
<dbReference type="AlphaFoldDB" id="A0A291RFL0"/>
<organism evidence="1 2">
    <name type="scientific">Nocardia terpenica</name>
    <dbReference type="NCBI Taxonomy" id="455432"/>
    <lineage>
        <taxon>Bacteria</taxon>
        <taxon>Bacillati</taxon>
        <taxon>Actinomycetota</taxon>
        <taxon>Actinomycetes</taxon>
        <taxon>Mycobacteriales</taxon>
        <taxon>Nocardiaceae</taxon>
        <taxon>Nocardia</taxon>
    </lineage>
</organism>
<gene>
    <name evidence="1" type="ORF">CRH09_07585</name>
</gene>
<dbReference type="GeneID" id="88357292"/>
<dbReference type="KEGG" id="ntp:CRH09_07585"/>
<dbReference type="Proteomes" id="UP000221961">
    <property type="component" value="Chromosome"/>
</dbReference>
<evidence type="ECO:0000313" key="2">
    <source>
        <dbReference type="Proteomes" id="UP000221961"/>
    </source>
</evidence>
<name>A0A291RFL0_9NOCA</name>
<dbReference type="EMBL" id="CP023778">
    <property type="protein sequence ID" value="ATL66090.1"/>
    <property type="molecule type" value="Genomic_DNA"/>
</dbReference>
<proteinExistence type="predicted"/>
<reference evidence="1 2" key="1">
    <citation type="submission" date="2017-10" db="EMBL/GenBank/DDBJ databases">
        <title>Comparative genomics between pathogenic Norcardia.</title>
        <authorList>
            <person name="Zeng L."/>
        </authorList>
    </citation>
    <scope>NUCLEOTIDE SEQUENCE [LARGE SCALE GENOMIC DNA]</scope>
    <source>
        <strain evidence="1 2">NC_YFY_NT001</strain>
    </source>
</reference>
<sequence>MDNTIAEVIAVIAHTAPERPLSLDRAHRVMQVHSGCSTESCRNKRAAFAALVDAGHIVPDSCRPRQQPAEEDSQPSG</sequence>
<accession>A0A291RFL0</accession>
<evidence type="ECO:0000313" key="1">
    <source>
        <dbReference type="EMBL" id="ATL66090.1"/>
    </source>
</evidence>